<dbReference type="Pfam" id="PF17191">
    <property type="entry name" value="RecG_wedge"/>
    <property type="match status" value="1"/>
</dbReference>
<protein>
    <recommendedName>
        <fullName evidence="2 15">ATP-dependent DNA helicase RecG</fullName>
        <ecNumber evidence="13 15">5.6.2.4</ecNumber>
    </recommendedName>
</protein>
<proteinExistence type="inferred from homology"/>
<comment type="caution">
    <text evidence="18">The sequence shown here is derived from an EMBL/GenBank/DDBJ whole genome shotgun (WGS) entry which is preliminary data.</text>
</comment>
<keyword evidence="10 15" id="KW-0234">DNA repair</keyword>
<evidence type="ECO:0000256" key="12">
    <source>
        <dbReference type="ARBA" id="ARBA00034617"/>
    </source>
</evidence>
<evidence type="ECO:0000256" key="6">
    <source>
        <dbReference type="ARBA" id="ARBA00022806"/>
    </source>
</evidence>
<feature type="domain" description="Helicase C-terminal" evidence="17">
    <location>
        <begin position="454"/>
        <end position="614"/>
    </location>
</feature>
<dbReference type="InterPro" id="IPR014001">
    <property type="entry name" value="Helicase_ATP-bd"/>
</dbReference>
<dbReference type="PANTHER" id="PTHR47964:SF1">
    <property type="entry name" value="ATP-DEPENDENT DNA HELICASE HOMOLOG RECG, CHLOROPLASTIC"/>
    <property type="match status" value="1"/>
</dbReference>
<dbReference type="InterPro" id="IPR001650">
    <property type="entry name" value="Helicase_C-like"/>
</dbReference>
<keyword evidence="11" id="KW-0413">Isomerase</keyword>
<dbReference type="Pfam" id="PF00270">
    <property type="entry name" value="DEAD"/>
    <property type="match status" value="1"/>
</dbReference>
<dbReference type="EMBL" id="JAOQJV010000001">
    <property type="protein sequence ID" value="MCU6698900.1"/>
    <property type="molecule type" value="Genomic_DNA"/>
</dbReference>
<gene>
    <name evidence="18" type="primary">recG</name>
    <name evidence="18" type="ORF">OCV65_01400</name>
</gene>
<dbReference type="Gene3D" id="2.40.50.140">
    <property type="entry name" value="Nucleic acid-binding proteins"/>
    <property type="match status" value="1"/>
</dbReference>
<dbReference type="SMART" id="SM00490">
    <property type="entry name" value="HELICc"/>
    <property type="match status" value="1"/>
</dbReference>
<dbReference type="CDD" id="cd17992">
    <property type="entry name" value="DEXHc_RecG"/>
    <property type="match status" value="1"/>
</dbReference>
<dbReference type="InterPro" id="IPR045562">
    <property type="entry name" value="RecG_dom3_C"/>
</dbReference>
<dbReference type="Pfam" id="PF00271">
    <property type="entry name" value="Helicase_C"/>
    <property type="match status" value="1"/>
</dbReference>
<dbReference type="NCBIfam" id="NF008165">
    <property type="entry name" value="PRK10917.1-3"/>
    <property type="match status" value="1"/>
</dbReference>
<evidence type="ECO:0000259" key="17">
    <source>
        <dbReference type="PROSITE" id="PS51194"/>
    </source>
</evidence>
<keyword evidence="9 15" id="KW-0233">DNA recombination</keyword>
<keyword evidence="6 15" id="KW-0347">Helicase</keyword>
<dbReference type="RefSeq" id="WP_262580675.1">
    <property type="nucleotide sequence ID" value="NZ_JAOQJV010000001.1"/>
</dbReference>
<evidence type="ECO:0000256" key="8">
    <source>
        <dbReference type="ARBA" id="ARBA00023125"/>
    </source>
</evidence>
<comment type="catalytic activity">
    <reaction evidence="12 15">
        <text>Couples ATP hydrolysis with the unwinding of duplex DNA by translocating in the 3'-5' direction.</text>
        <dbReference type="EC" id="5.6.2.4"/>
    </reaction>
</comment>
<evidence type="ECO:0000256" key="2">
    <source>
        <dbReference type="ARBA" id="ARBA00017846"/>
    </source>
</evidence>
<dbReference type="InterPro" id="IPR027417">
    <property type="entry name" value="P-loop_NTPase"/>
</dbReference>
<dbReference type="InterPro" id="IPR011545">
    <property type="entry name" value="DEAD/DEAH_box_helicase_dom"/>
</dbReference>
<sequence>MNERTGIGELKGIGEKTEKLFHRLGVYTVGDLLRHYPRGYDIYEAPVPIDDLTEGRIQTVSGLLSGAVQVSPNRKMPVTTVKVKDASGTIKAIWFRMPFLRSTLAAGGPIILRGHVVRRKDGLILEHPEIFYPADSYQQKMGTLQPQYPLTTGLSNNLTVKAVRQAVEQLNLTTDRLPEELRMKYELAEYNYAIRGIHFPEDKEVYCRARERLVFEEFLEFILSIRKLKENNERMKNDFDIMPRKETDRLLRSLPYELTGAQMRVWKEIMQDMQGEYVMSRLVQGDVGSGKTIVAALALLTVVMNGYQGAMMAPTEVLAKQHFESLTELFDTCHISIKTELLTGSMKAKEKREAYARIASGESQIILGTHALIQDKVDYHNLALVVTDEQHRFGVRQREIFAEKGTNPHILVMSATPIPRTLAIILYGDLDISIIDELPSNRLPIKNCVVDTGYRDTAYRFIKNQIIEGRQCYIVCPMVEESEHLEVENVTDYAVMLQHELGNTIKVDYLHGKMKQSEKDEIMNRFAANEIQVLVSTTVIEVGINVPNATVMMVENAERFGLAQLHQLRGRVGRGKYQSYCIFMSGSKSKDTKKRLEILNNTNDGFKIASEDLKLRGPGDLFGIRQSGLMDFKLGDIYQDAKLLQYASEAAEWIMTNHQDWIQDLEKNEKNTSVIL</sequence>
<feature type="domain" description="Helicase ATP-binding" evidence="16">
    <location>
        <begin position="272"/>
        <end position="435"/>
    </location>
</feature>
<evidence type="ECO:0000259" key="16">
    <source>
        <dbReference type="PROSITE" id="PS51192"/>
    </source>
</evidence>
<evidence type="ECO:0000256" key="9">
    <source>
        <dbReference type="ARBA" id="ARBA00023172"/>
    </source>
</evidence>
<evidence type="ECO:0000256" key="14">
    <source>
        <dbReference type="ARBA" id="ARBA00048988"/>
    </source>
</evidence>
<dbReference type="Pfam" id="PF19833">
    <property type="entry name" value="RecG_dom3_C"/>
    <property type="match status" value="1"/>
</dbReference>
<dbReference type="InterPro" id="IPR012340">
    <property type="entry name" value="NA-bd_OB-fold"/>
</dbReference>
<dbReference type="SUPFAM" id="SSF52540">
    <property type="entry name" value="P-loop containing nucleoside triphosphate hydrolases"/>
    <property type="match status" value="2"/>
</dbReference>
<dbReference type="SMART" id="SM00487">
    <property type="entry name" value="DEXDc"/>
    <property type="match status" value="1"/>
</dbReference>
<dbReference type="InterPro" id="IPR004609">
    <property type="entry name" value="ATP-dep_DNA_helicase_RecG"/>
</dbReference>
<dbReference type="InterPro" id="IPR033454">
    <property type="entry name" value="RecG_wedge"/>
</dbReference>
<keyword evidence="4 15" id="KW-0227">DNA damage</keyword>
<keyword evidence="7 15" id="KW-0067">ATP-binding</keyword>
<dbReference type="NCBIfam" id="NF008168">
    <property type="entry name" value="PRK10917.2-2"/>
    <property type="match status" value="1"/>
</dbReference>
<dbReference type="GO" id="GO:0003678">
    <property type="term" value="F:DNA helicase activity"/>
    <property type="evidence" value="ECO:0007669"/>
    <property type="project" value="UniProtKB-EC"/>
</dbReference>
<comment type="function">
    <text evidence="15">Plays a critical role in recombination and DNA repair. Helps process Holliday junction intermediates to mature products by catalyzing branch migration. Has replication fork regression activity, unwinds stalled or blocked replication forks to make a HJ that can be resolved. Has a DNA unwinding activity characteristic of a DNA helicase with 3'-5' polarity.</text>
</comment>
<keyword evidence="8" id="KW-0238">DNA-binding</keyword>
<evidence type="ECO:0000256" key="5">
    <source>
        <dbReference type="ARBA" id="ARBA00022801"/>
    </source>
</evidence>
<evidence type="ECO:0000313" key="19">
    <source>
        <dbReference type="Proteomes" id="UP001207605"/>
    </source>
</evidence>
<keyword evidence="3 15" id="KW-0547">Nucleotide-binding</keyword>
<comment type="catalytic activity">
    <reaction evidence="14 15">
        <text>ATP + H2O = ADP + phosphate + H(+)</text>
        <dbReference type="Rhea" id="RHEA:13065"/>
        <dbReference type="ChEBI" id="CHEBI:15377"/>
        <dbReference type="ChEBI" id="CHEBI:15378"/>
        <dbReference type="ChEBI" id="CHEBI:30616"/>
        <dbReference type="ChEBI" id="CHEBI:43474"/>
        <dbReference type="ChEBI" id="CHEBI:456216"/>
        <dbReference type="EC" id="5.6.2.4"/>
    </reaction>
</comment>
<evidence type="ECO:0000256" key="13">
    <source>
        <dbReference type="ARBA" id="ARBA00034808"/>
    </source>
</evidence>
<dbReference type="EC" id="5.6.2.4" evidence="13 15"/>
<dbReference type="SUPFAM" id="SSF50249">
    <property type="entry name" value="Nucleic acid-binding proteins"/>
    <property type="match status" value="1"/>
</dbReference>
<dbReference type="PROSITE" id="PS51192">
    <property type="entry name" value="HELICASE_ATP_BIND_1"/>
    <property type="match status" value="1"/>
</dbReference>
<accession>A0ABT2S2S6</accession>
<evidence type="ECO:0000256" key="15">
    <source>
        <dbReference type="RuleBase" id="RU363016"/>
    </source>
</evidence>
<comment type="similarity">
    <text evidence="1 15">Belongs to the helicase family. RecG subfamily.</text>
</comment>
<evidence type="ECO:0000256" key="10">
    <source>
        <dbReference type="ARBA" id="ARBA00023204"/>
    </source>
</evidence>
<keyword evidence="19" id="KW-1185">Reference proteome</keyword>
<dbReference type="PROSITE" id="PS51194">
    <property type="entry name" value="HELICASE_CTER"/>
    <property type="match status" value="1"/>
</dbReference>
<organism evidence="18 19">
    <name type="scientific">Dorea ammoniilytica</name>
    <dbReference type="NCBI Taxonomy" id="2981788"/>
    <lineage>
        <taxon>Bacteria</taxon>
        <taxon>Bacillati</taxon>
        <taxon>Bacillota</taxon>
        <taxon>Clostridia</taxon>
        <taxon>Lachnospirales</taxon>
        <taxon>Lachnospiraceae</taxon>
        <taxon>Dorea</taxon>
    </lineage>
</organism>
<dbReference type="Proteomes" id="UP001207605">
    <property type="component" value="Unassembled WGS sequence"/>
</dbReference>
<evidence type="ECO:0000256" key="11">
    <source>
        <dbReference type="ARBA" id="ARBA00023235"/>
    </source>
</evidence>
<evidence type="ECO:0000256" key="4">
    <source>
        <dbReference type="ARBA" id="ARBA00022763"/>
    </source>
</evidence>
<dbReference type="NCBIfam" id="TIGR00643">
    <property type="entry name" value="recG"/>
    <property type="match status" value="1"/>
</dbReference>
<evidence type="ECO:0000256" key="3">
    <source>
        <dbReference type="ARBA" id="ARBA00022741"/>
    </source>
</evidence>
<dbReference type="InterPro" id="IPR047112">
    <property type="entry name" value="RecG/Mfd"/>
</dbReference>
<dbReference type="Gene3D" id="3.40.50.300">
    <property type="entry name" value="P-loop containing nucleotide triphosphate hydrolases"/>
    <property type="match status" value="2"/>
</dbReference>
<keyword evidence="5 15" id="KW-0378">Hydrolase</keyword>
<evidence type="ECO:0000256" key="1">
    <source>
        <dbReference type="ARBA" id="ARBA00007504"/>
    </source>
</evidence>
<dbReference type="CDD" id="cd04488">
    <property type="entry name" value="RecG_wedge_OBF"/>
    <property type="match status" value="1"/>
</dbReference>
<dbReference type="PANTHER" id="PTHR47964">
    <property type="entry name" value="ATP-DEPENDENT DNA HELICASE HOMOLOG RECG, CHLOROPLASTIC"/>
    <property type="match status" value="1"/>
</dbReference>
<evidence type="ECO:0000313" key="18">
    <source>
        <dbReference type="EMBL" id="MCU6698900.1"/>
    </source>
</evidence>
<dbReference type="GO" id="GO:0016787">
    <property type="term" value="F:hydrolase activity"/>
    <property type="evidence" value="ECO:0007669"/>
    <property type="project" value="UniProtKB-KW"/>
</dbReference>
<name>A0ABT2S2S6_9FIRM</name>
<reference evidence="18 19" key="1">
    <citation type="journal article" date="2021" name="ISME Commun">
        <title>Automated analysis of genomic sequences facilitates high-throughput and comprehensive description of bacteria.</title>
        <authorList>
            <person name="Hitch T.C.A."/>
        </authorList>
    </citation>
    <scope>NUCLEOTIDE SEQUENCE [LARGE SCALE GENOMIC DNA]</scope>
    <source>
        <strain evidence="18 19">Sanger_02</strain>
    </source>
</reference>
<evidence type="ECO:0000256" key="7">
    <source>
        <dbReference type="ARBA" id="ARBA00022840"/>
    </source>
</evidence>